<dbReference type="GO" id="GO:0005975">
    <property type="term" value="P:carbohydrate metabolic process"/>
    <property type="evidence" value="ECO:0007669"/>
    <property type="project" value="InterPro"/>
</dbReference>
<sequence>MVCVSNSASPTGMERITKRRLFLACLALSGVIYFLRGRKAELRNMPAFSPHSDSGVEGIPREGDQVDETIHFLNVTSWYAPVVWGDSTESERRRGEFAYRTFRTGLVVFVLGRYSQYLLRFVVSAERYFLPGESIVYYIMTDNLRSIPDLELPEDRELRPMRVAEMPQWNHLSKVRMSLLAEAIRGTIAKEVEYLFCMDVDQEFINPVGTEILGDLVATLHPEYFGLPLYTFPYEKVKLSRAFVEEGEGDFYYTSELYGGLCAEVYALAEACSRFILQDSEMGYHAMQYEESYLNRYLINHRPTLLLSPEYSWWDSPRTLDVPIQRIVSLGRQCASLEPQNKETRKC</sequence>
<feature type="binding site" evidence="6">
    <location>
        <position position="291"/>
    </location>
    <ligand>
        <name>an alpha-L-fucosyl-(1-&gt;2)-beta-D-galactosyl derivative</name>
        <dbReference type="ChEBI" id="CHEBI:140327"/>
    </ligand>
</feature>
<dbReference type="Proteomes" id="UP000829720">
    <property type="component" value="Unassembled WGS sequence"/>
</dbReference>
<feature type="active site" description="Nucleophile" evidence="5">
    <location>
        <position position="291"/>
    </location>
</feature>
<evidence type="ECO:0000256" key="6">
    <source>
        <dbReference type="PIRSR" id="PIRSR605076-2"/>
    </source>
</evidence>
<evidence type="ECO:0000313" key="8">
    <source>
        <dbReference type="EMBL" id="KAI1904646.1"/>
    </source>
</evidence>
<comment type="similarity">
    <text evidence="2">Belongs to the glycosyltransferase 6 family.</text>
</comment>
<dbReference type="PANTHER" id="PTHR10462">
    <property type="entry name" value="GLYCOSYLTRANSFERASE-RELATED"/>
    <property type="match status" value="1"/>
</dbReference>
<reference evidence="8" key="1">
    <citation type="submission" date="2021-01" db="EMBL/GenBank/DDBJ databases">
        <authorList>
            <person name="Zahm M."/>
            <person name="Roques C."/>
            <person name="Cabau C."/>
            <person name="Klopp C."/>
            <person name="Donnadieu C."/>
            <person name="Jouanno E."/>
            <person name="Lampietro C."/>
            <person name="Louis A."/>
            <person name="Herpin A."/>
            <person name="Echchiki A."/>
            <person name="Berthelot C."/>
            <person name="Parey E."/>
            <person name="Roest-Crollius H."/>
            <person name="Braasch I."/>
            <person name="Postlethwait J."/>
            <person name="Bobe J."/>
            <person name="Montfort J."/>
            <person name="Bouchez O."/>
            <person name="Begum T."/>
            <person name="Mejri S."/>
            <person name="Adams A."/>
            <person name="Chen W.-J."/>
            <person name="Guiguen Y."/>
        </authorList>
    </citation>
    <scope>NUCLEOTIDE SEQUENCE</scope>
    <source>
        <tissue evidence="8">Blood</tissue>
    </source>
</reference>
<keyword evidence="3" id="KW-0328">Glycosyltransferase</keyword>
<comment type="subcellular location">
    <subcellularLocation>
        <location evidence="1">Membrane</location>
        <topology evidence="1">Single-pass type II membrane protein</topology>
    </subcellularLocation>
</comment>
<keyword evidence="7" id="KW-0464">Manganese</keyword>
<evidence type="ECO:0000256" key="5">
    <source>
        <dbReference type="PIRSR" id="PIRSR605076-1"/>
    </source>
</evidence>
<dbReference type="PANTHER" id="PTHR10462:SF51">
    <property type="entry name" value="GLOBOSIDE ALPHA-1,3-N-ACETYLGALACTOSAMINYLTRANSFERASE 1-LIKE"/>
    <property type="match status" value="1"/>
</dbReference>
<keyword evidence="7" id="KW-0479">Metal-binding</keyword>
<evidence type="ECO:0000256" key="4">
    <source>
        <dbReference type="ARBA" id="ARBA00022679"/>
    </source>
</evidence>
<dbReference type="SUPFAM" id="SSF53448">
    <property type="entry name" value="Nucleotide-diphospho-sugar transferases"/>
    <property type="match status" value="1"/>
</dbReference>
<evidence type="ECO:0000256" key="3">
    <source>
        <dbReference type="ARBA" id="ARBA00022676"/>
    </source>
</evidence>
<comment type="cofactor">
    <cofactor evidence="7">
        <name>Mn(2+)</name>
        <dbReference type="ChEBI" id="CHEBI:29035"/>
    </cofactor>
    <text evidence="7">Binds 1 Mn(2+) ion per subunit.</text>
</comment>
<evidence type="ECO:0000256" key="2">
    <source>
        <dbReference type="ARBA" id="ARBA00010413"/>
    </source>
</evidence>
<dbReference type="GO" id="GO:0031982">
    <property type="term" value="C:vesicle"/>
    <property type="evidence" value="ECO:0007669"/>
    <property type="project" value="TreeGrafter"/>
</dbReference>
<dbReference type="EMBL" id="JAERUA010000001">
    <property type="protein sequence ID" value="KAI1904646.1"/>
    <property type="molecule type" value="Genomic_DNA"/>
</dbReference>
<feature type="binding site" evidence="6">
    <location>
        <begin position="199"/>
        <end position="201"/>
    </location>
    <ligand>
        <name>UDP-N-acetyl-alpha-D-galactosamine</name>
        <dbReference type="ChEBI" id="CHEBI:67138"/>
    </ligand>
</feature>
<accession>A0A8T3E8S3</accession>
<evidence type="ECO:0000256" key="1">
    <source>
        <dbReference type="ARBA" id="ARBA00004606"/>
    </source>
</evidence>
<dbReference type="OrthoDB" id="10013941at2759"/>
<keyword evidence="9" id="KW-1185">Reference proteome</keyword>
<evidence type="ECO:0000256" key="7">
    <source>
        <dbReference type="PIRSR" id="PIRSR605076-3"/>
    </source>
</evidence>
<dbReference type="GO" id="GO:0016758">
    <property type="term" value="F:hexosyltransferase activity"/>
    <property type="evidence" value="ECO:0007669"/>
    <property type="project" value="InterPro"/>
</dbReference>
<dbReference type="GO" id="GO:0046872">
    <property type="term" value="F:metal ion binding"/>
    <property type="evidence" value="ECO:0007669"/>
    <property type="project" value="UniProtKB-KW"/>
</dbReference>
<dbReference type="GO" id="GO:0005794">
    <property type="term" value="C:Golgi apparatus"/>
    <property type="evidence" value="ECO:0007669"/>
    <property type="project" value="TreeGrafter"/>
</dbReference>
<feature type="binding site" evidence="7">
    <location>
        <position position="199"/>
    </location>
    <ligand>
        <name>Mn(2+)</name>
        <dbReference type="ChEBI" id="CHEBI:29035"/>
    </ligand>
</feature>
<proteinExistence type="inferred from homology"/>
<protein>
    <recommendedName>
        <fullName evidence="10">Globoside alpha-1,3-N-acetylgalactosaminyltransferase 1-like</fullName>
    </recommendedName>
</protein>
<evidence type="ECO:0000313" key="9">
    <source>
        <dbReference type="Proteomes" id="UP000829720"/>
    </source>
</evidence>
<keyword evidence="4" id="KW-0808">Transferase</keyword>
<dbReference type="AlphaFoldDB" id="A0A8T3E8S3"/>
<name>A0A8T3E8S3_9TELE</name>
<dbReference type="InterPro" id="IPR005076">
    <property type="entry name" value="Glyco_trans_6"/>
</dbReference>
<dbReference type="InterPro" id="IPR029044">
    <property type="entry name" value="Nucleotide-diphossugar_trans"/>
</dbReference>
<dbReference type="Gene3D" id="3.90.550.10">
    <property type="entry name" value="Spore Coat Polysaccharide Biosynthesis Protein SpsA, Chain A"/>
    <property type="match status" value="1"/>
</dbReference>
<feature type="binding site" evidence="6">
    <location>
        <position position="114"/>
    </location>
    <ligand>
        <name>UDP-N-acetyl-alpha-D-galactosamine</name>
        <dbReference type="ChEBI" id="CHEBI:67138"/>
    </ligand>
</feature>
<organism evidence="8 9">
    <name type="scientific">Albula goreensis</name>
    <dbReference type="NCBI Taxonomy" id="1534307"/>
    <lineage>
        <taxon>Eukaryota</taxon>
        <taxon>Metazoa</taxon>
        <taxon>Chordata</taxon>
        <taxon>Craniata</taxon>
        <taxon>Vertebrata</taxon>
        <taxon>Euteleostomi</taxon>
        <taxon>Actinopterygii</taxon>
        <taxon>Neopterygii</taxon>
        <taxon>Teleostei</taxon>
        <taxon>Albuliformes</taxon>
        <taxon>Albulidae</taxon>
        <taxon>Albula</taxon>
    </lineage>
</organism>
<evidence type="ECO:0008006" key="10">
    <source>
        <dbReference type="Google" id="ProtNLM"/>
    </source>
</evidence>
<dbReference type="Pfam" id="PF03414">
    <property type="entry name" value="Glyco_transf_6"/>
    <property type="match status" value="1"/>
</dbReference>
<dbReference type="GO" id="GO:0016020">
    <property type="term" value="C:membrane"/>
    <property type="evidence" value="ECO:0007669"/>
    <property type="project" value="UniProtKB-SubCell"/>
</dbReference>
<comment type="caution">
    <text evidence="8">The sequence shown here is derived from an EMBL/GenBank/DDBJ whole genome shotgun (WGS) entry which is preliminary data.</text>
</comment>
<feature type="binding site" evidence="6">
    <location>
        <position position="221"/>
    </location>
    <ligand>
        <name>an alpha-L-fucosyl-(1-&gt;2)-beta-D-galactosyl derivative</name>
        <dbReference type="ChEBI" id="CHEBI:140327"/>
    </ligand>
</feature>
<gene>
    <name evidence="8" type="ORF">AGOR_G00007830</name>
</gene>
<feature type="binding site" evidence="7">
    <location>
        <position position="201"/>
    </location>
    <ligand>
        <name>Mn(2+)</name>
        <dbReference type="ChEBI" id="CHEBI:29035"/>
    </ligand>
</feature>